<evidence type="ECO:0000256" key="1">
    <source>
        <dbReference type="SAM" id="MobiDB-lite"/>
    </source>
</evidence>
<dbReference type="AlphaFoldDB" id="A0A0M7ELR0"/>
<evidence type="ECO:0000313" key="2">
    <source>
        <dbReference type="EMBL" id="CUI68237.1"/>
    </source>
</evidence>
<proteinExistence type="predicted"/>
<dbReference type="Proteomes" id="UP000053096">
    <property type="component" value="Unassembled WGS sequence"/>
</dbReference>
<reference evidence="2 3" key="1">
    <citation type="submission" date="2015-09" db="EMBL/GenBank/DDBJ databases">
        <authorList>
            <person name="Jackson K.R."/>
            <person name="Lunt B.L."/>
            <person name="Fisher J.N.B."/>
            <person name="Gardner A.V."/>
            <person name="Bailey M.E."/>
            <person name="Deus L.M."/>
            <person name="Earl A.S."/>
            <person name="Gibby P.D."/>
            <person name="Hartmann K.A."/>
            <person name="Liu J.E."/>
            <person name="Manci A.M."/>
            <person name="Nielsen D.A."/>
            <person name="Solomon M.B."/>
            <person name="Breakwell D.P."/>
            <person name="Burnett S.H."/>
            <person name="Grose J.H."/>
        </authorList>
    </citation>
    <scope>NUCLEOTIDE SEQUENCE [LARGE SCALE GENOMIC DNA]</scope>
    <source>
        <strain evidence="2 3">2789STDY5608636</strain>
    </source>
</reference>
<protein>
    <submittedName>
        <fullName evidence="2">Uncharacterized protein</fullName>
    </submittedName>
</protein>
<sequence>MSSSHPSIRPEAGPSTFNSCGTDLYGPVGHEIDAAMRGAMQKSLCRLRLERRSFSFLEAIYAAVNRIRGRLLCFLVTKHNAAALRGVRYPTFPIIKALYELGIPCLKGQILCAQRRVLISESLILRRQELIRSLQAKYGAKPTNWGVEPFANRGGVLDSGHDSTGHCGPGEDLVPVHKGSPNVEKGGVGTPDSTLRGNHGGEGA</sequence>
<gene>
    <name evidence="2" type="ORF">ERS370011_01705</name>
</gene>
<name>A0A0M7ELR0_9BORD</name>
<organism evidence="2 3">
    <name type="scientific">Bordetella pseudohinzii</name>
    <dbReference type="NCBI Taxonomy" id="1331258"/>
    <lineage>
        <taxon>Bacteria</taxon>
        <taxon>Pseudomonadati</taxon>
        <taxon>Pseudomonadota</taxon>
        <taxon>Betaproteobacteria</taxon>
        <taxon>Burkholderiales</taxon>
        <taxon>Alcaligenaceae</taxon>
        <taxon>Bordetella</taxon>
    </lineage>
</organism>
<evidence type="ECO:0000313" key="3">
    <source>
        <dbReference type="Proteomes" id="UP000053096"/>
    </source>
</evidence>
<dbReference type="EMBL" id="CYTV01000004">
    <property type="protein sequence ID" value="CUI68237.1"/>
    <property type="molecule type" value="Genomic_DNA"/>
</dbReference>
<accession>A0A0M7ELR0</accession>
<feature type="region of interest" description="Disordered" evidence="1">
    <location>
        <begin position="158"/>
        <end position="204"/>
    </location>
</feature>